<keyword evidence="3" id="KW-1185">Reference proteome</keyword>
<feature type="compositionally biased region" description="Low complexity" evidence="1">
    <location>
        <begin position="182"/>
        <end position="193"/>
    </location>
</feature>
<feature type="compositionally biased region" description="Polar residues" evidence="1">
    <location>
        <begin position="65"/>
        <end position="74"/>
    </location>
</feature>
<evidence type="ECO:0000313" key="3">
    <source>
        <dbReference type="Proteomes" id="UP000521872"/>
    </source>
</evidence>
<feature type="compositionally biased region" description="Polar residues" evidence="1">
    <location>
        <begin position="86"/>
        <end position="96"/>
    </location>
</feature>
<feature type="compositionally biased region" description="Low complexity" evidence="1">
    <location>
        <begin position="39"/>
        <end position="64"/>
    </location>
</feature>
<feature type="compositionally biased region" description="Low complexity" evidence="1">
    <location>
        <begin position="102"/>
        <end position="126"/>
    </location>
</feature>
<feature type="region of interest" description="Disordered" evidence="1">
    <location>
        <begin position="154"/>
        <end position="200"/>
    </location>
</feature>
<organism evidence="2 3">
    <name type="scientific">Agrocybe pediades</name>
    <dbReference type="NCBI Taxonomy" id="84607"/>
    <lineage>
        <taxon>Eukaryota</taxon>
        <taxon>Fungi</taxon>
        <taxon>Dikarya</taxon>
        <taxon>Basidiomycota</taxon>
        <taxon>Agaricomycotina</taxon>
        <taxon>Agaricomycetes</taxon>
        <taxon>Agaricomycetidae</taxon>
        <taxon>Agaricales</taxon>
        <taxon>Agaricineae</taxon>
        <taxon>Strophariaceae</taxon>
        <taxon>Agrocybe</taxon>
    </lineage>
</organism>
<comment type="caution">
    <text evidence="2">The sequence shown here is derived from an EMBL/GenBank/DDBJ whole genome shotgun (WGS) entry which is preliminary data.</text>
</comment>
<name>A0A8H4QHF1_9AGAR</name>
<feature type="compositionally biased region" description="Low complexity" evidence="1">
    <location>
        <begin position="164"/>
        <end position="174"/>
    </location>
</feature>
<gene>
    <name evidence="2" type="ORF">D9613_006790</name>
</gene>
<evidence type="ECO:0000256" key="1">
    <source>
        <dbReference type="SAM" id="MobiDB-lite"/>
    </source>
</evidence>
<protein>
    <submittedName>
        <fullName evidence="2">Uncharacterized protein</fullName>
    </submittedName>
</protein>
<dbReference type="AlphaFoldDB" id="A0A8H4QHF1"/>
<sequence>MERSPVSQNPIVPLPLSPGVHNQLPPSVREYLDSFKAPQQQQQVFPQHQQSSSSGSYGHSPLSGNQNSYSSDGTEISPVSIYGMSTLPSPQFQSEPGSYLPQQSMQNIMQVQQQKSGSSQHQGSSSMDTSGGTQNDSSFPQYFPVYDYGLSSSSYSSNGNMYPQEQQQQQQQQQHALMLDTSAGSSQRRGSGSPDTNMQSTWLDFVNTMAM</sequence>
<proteinExistence type="predicted"/>
<reference evidence="2 3" key="1">
    <citation type="submission" date="2019-12" db="EMBL/GenBank/DDBJ databases">
        <authorList>
            <person name="Floudas D."/>
            <person name="Bentzer J."/>
            <person name="Ahren D."/>
            <person name="Johansson T."/>
            <person name="Persson P."/>
            <person name="Tunlid A."/>
        </authorList>
    </citation>
    <scope>NUCLEOTIDE SEQUENCE [LARGE SCALE GENOMIC DNA]</scope>
    <source>
        <strain evidence="2 3">CBS 102.39</strain>
    </source>
</reference>
<feature type="region of interest" description="Disordered" evidence="1">
    <location>
        <begin position="1"/>
        <end position="142"/>
    </location>
</feature>
<evidence type="ECO:0000313" key="2">
    <source>
        <dbReference type="EMBL" id="KAF4611102.1"/>
    </source>
</evidence>
<dbReference type="Proteomes" id="UP000521872">
    <property type="component" value="Unassembled WGS sequence"/>
</dbReference>
<dbReference type="EMBL" id="JAACJL010000058">
    <property type="protein sequence ID" value="KAF4611102.1"/>
    <property type="molecule type" value="Genomic_DNA"/>
</dbReference>
<feature type="compositionally biased region" description="Polar residues" evidence="1">
    <location>
        <begin position="1"/>
        <end position="10"/>
    </location>
</feature>
<accession>A0A8H4QHF1</accession>
<feature type="compositionally biased region" description="Polar residues" evidence="1">
    <location>
        <begin position="127"/>
        <end position="140"/>
    </location>
</feature>